<sequence length="71" mass="7561">MRSHPLSLRNRDLEVESFVLVWKRGIAVLTAGPVKVTPDPRVRLLPSPAGTSTLPGIPGLAGGGYSLELKD</sequence>
<dbReference type="OrthoDB" id="6159398at2759"/>
<dbReference type="Proteomes" id="UP000801492">
    <property type="component" value="Unassembled WGS sequence"/>
</dbReference>
<dbReference type="AlphaFoldDB" id="A0A8K0CJ97"/>
<keyword evidence="2" id="KW-1185">Reference proteome</keyword>
<evidence type="ECO:0000313" key="2">
    <source>
        <dbReference type="Proteomes" id="UP000801492"/>
    </source>
</evidence>
<accession>A0A8K0CJ97</accession>
<protein>
    <submittedName>
        <fullName evidence="1">Uncharacterized protein</fullName>
    </submittedName>
</protein>
<reference evidence="1" key="1">
    <citation type="submission" date="2019-08" db="EMBL/GenBank/DDBJ databases">
        <title>The genome of the North American firefly Photinus pyralis.</title>
        <authorList>
            <consortium name="Photinus pyralis genome working group"/>
            <person name="Fallon T.R."/>
            <person name="Sander Lower S.E."/>
            <person name="Weng J.-K."/>
        </authorList>
    </citation>
    <scope>NUCLEOTIDE SEQUENCE</scope>
    <source>
        <strain evidence="1">TRF0915ILg1</strain>
        <tissue evidence="1">Whole body</tissue>
    </source>
</reference>
<organism evidence="1 2">
    <name type="scientific">Ignelater luminosus</name>
    <name type="common">Cucubano</name>
    <name type="synonym">Pyrophorus luminosus</name>
    <dbReference type="NCBI Taxonomy" id="2038154"/>
    <lineage>
        <taxon>Eukaryota</taxon>
        <taxon>Metazoa</taxon>
        <taxon>Ecdysozoa</taxon>
        <taxon>Arthropoda</taxon>
        <taxon>Hexapoda</taxon>
        <taxon>Insecta</taxon>
        <taxon>Pterygota</taxon>
        <taxon>Neoptera</taxon>
        <taxon>Endopterygota</taxon>
        <taxon>Coleoptera</taxon>
        <taxon>Polyphaga</taxon>
        <taxon>Elateriformia</taxon>
        <taxon>Elateroidea</taxon>
        <taxon>Elateridae</taxon>
        <taxon>Agrypninae</taxon>
        <taxon>Pyrophorini</taxon>
        <taxon>Ignelater</taxon>
    </lineage>
</organism>
<proteinExistence type="predicted"/>
<dbReference type="EMBL" id="VTPC01077661">
    <property type="protein sequence ID" value="KAF2888398.1"/>
    <property type="molecule type" value="Genomic_DNA"/>
</dbReference>
<name>A0A8K0CJ97_IGNLU</name>
<evidence type="ECO:0000313" key="1">
    <source>
        <dbReference type="EMBL" id="KAF2888398.1"/>
    </source>
</evidence>
<gene>
    <name evidence="1" type="ORF">ILUMI_17775</name>
</gene>
<feature type="non-terminal residue" evidence="1">
    <location>
        <position position="1"/>
    </location>
</feature>
<comment type="caution">
    <text evidence="1">The sequence shown here is derived from an EMBL/GenBank/DDBJ whole genome shotgun (WGS) entry which is preliminary data.</text>
</comment>